<feature type="domain" description="G" evidence="1">
    <location>
        <begin position="17"/>
        <end position="78"/>
    </location>
</feature>
<reference evidence="2" key="1">
    <citation type="submission" date="2022-08" db="EMBL/GenBank/DDBJ databases">
        <title>A Global Phylogenomic Analysis of the Shiitake Genus Lentinula.</title>
        <authorList>
            <consortium name="DOE Joint Genome Institute"/>
            <person name="Sierra-Patev S."/>
            <person name="Min B."/>
            <person name="Naranjo-Ortiz M."/>
            <person name="Looney B."/>
            <person name="Konkel Z."/>
            <person name="Slot J.C."/>
            <person name="Sakamoto Y."/>
            <person name="Steenwyk J.L."/>
            <person name="Rokas A."/>
            <person name="Carro J."/>
            <person name="Camarero S."/>
            <person name="Ferreira P."/>
            <person name="Molpeceres G."/>
            <person name="Ruiz-Duenas F.J."/>
            <person name="Serrano A."/>
            <person name="Henrissat B."/>
            <person name="Drula E."/>
            <person name="Hughes K.W."/>
            <person name="Mata J.L."/>
            <person name="Ishikawa N.K."/>
            <person name="Vargas-Isla R."/>
            <person name="Ushijima S."/>
            <person name="Smith C.A."/>
            <person name="Ahrendt S."/>
            <person name="Andreopoulos W."/>
            <person name="He G."/>
            <person name="Labutti K."/>
            <person name="Lipzen A."/>
            <person name="Ng V."/>
            <person name="Riley R."/>
            <person name="Sandor L."/>
            <person name="Barry K."/>
            <person name="Martinez A.T."/>
            <person name="Xiao Y."/>
            <person name="Gibbons J.G."/>
            <person name="Terashima K."/>
            <person name="Grigoriev I.V."/>
            <person name="Hibbett D.S."/>
        </authorList>
    </citation>
    <scope>NUCLEOTIDE SEQUENCE</scope>
    <source>
        <strain evidence="2">JLM2183</strain>
    </source>
</reference>
<dbReference type="Pfam" id="PF01926">
    <property type="entry name" value="MMR_HSR1"/>
    <property type="match status" value="1"/>
</dbReference>
<organism evidence="2 3">
    <name type="scientific">Lentinula aciculospora</name>
    <dbReference type="NCBI Taxonomy" id="153920"/>
    <lineage>
        <taxon>Eukaryota</taxon>
        <taxon>Fungi</taxon>
        <taxon>Dikarya</taxon>
        <taxon>Basidiomycota</taxon>
        <taxon>Agaricomycotina</taxon>
        <taxon>Agaricomycetes</taxon>
        <taxon>Agaricomycetidae</taxon>
        <taxon>Agaricales</taxon>
        <taxon>Marasmiineae</taxon>
        <taxon>Omphalotaceae</taxon>
        <taxon>Lentinula</taxon>
    </lineage>
</organism>
<dbReference type="InterPro" id="IPR027417">
    <property type="entry name" value="P-loop_NTPase"/>
</dbReference>
<comment type="caution">
    <text evidence="2">The sequence shown here is derived from an EMBL/GenBank/DDBJ whole genome shotgun (WGS) entry which is preliminary data.</text>
</comment>
<dbReference type="SUPFAM" id="SSF52540">
    <property type="entry name" value="P-loop containing nucleoside triphosphate hydrolases"/>
    <property type="match status" value="1"/>
</dbReference>
<name>A0A9W9DEA0_9AGAR</name>
<protein>
    <recommendedName>
        <fullName evidence="1">G domain-containing protein</fullName>
    </recommendedName>
</protein>
<evidence type="ECO:0000259" key="1">
    <source>
        <dbReference type="Pfam" id="PF01926"/>
    </source>
</evidence>
<accession>A0A9W9DEA0</accession>
<sequence length="98" mass="10586">MSSKFNPVAVGQNDVVILVMGSTGTGKSSFIQLLTNNTSVKIGNNLDSLTSEVQVFRLLDHTSGRNIVVVDTPGFDDSRSDITDTAILKKITEFLLNQ</sequence>
<dbReference type="Gene3D" id="3.40.50.300">
    <property type="entry name" value="P-loop containing nucleotide triphosphate hydrolases"/>
    <property type="match status" value="1"/>
</dbReference>
<dbReference type="OrthoDB" id="8954335at2759"/>
<proteinExistence type="predicted"/>
<gene>
    <name evidence="2" type="ORF">J3R30DRAFT_3720085</name>
</gene>
<dbReference type="Proteomes" id="UP001150266">
    <property type="component" value="Unassembled WGS sequence"/>
</dbReference>
<dbReference type="EMBL" id="JAOTPV010000057">
    <property type="protein sequence ID" value="KAJ4466173.1"/>
    <property type="molecule type" value="Genomic_DNA"/>
</dbReference>
<evidence type="ECO:0000313" key="3">
    <source>
        <dbReference type="Proteomes" id="UP001150266"/>
    </source>
</evidence>
<evidence type="ECO:0000313" key="2">
    <source>
        <dbReference type="EMBL" id="KAJ4466173.1"/>
    </source>
</evidence>
<dbReference type="CDD" id="cd00882">
    <property type="entry name" value="Ras_like_GTPase"/>
    <property type="match status" value="1"/>
</dbReference>
<keyword evidence="3" id="KW-1185">Reference proteome</keyword>
<dbReference type="GO" id="GO:0005525">
    <property type="term" value="F:GTP binding"/>
    <property type="evidence" value="ECO:0007669"/>
    <property type="project" value="InterPro"/>
</dbReference>
<dbReference type="InterPro" id="IPR006073">
    <property type="entry name" value="GTP-bd"/>
</dbReference>
<dbReference type="AlphaFoldDB" id="A0A9W9DEA0"/>